<organism evidence="2 3">
    <name type="scientific">Wuchereria bancrofti</name>
    <dbReference type="NCBI Taxonomy" id="6293"/>
    <lineage>
        <taxon>Eukaryota</taxon>
        <taxon>Metazoa</taxon>
        <taxon>Ecdysozoa</taxon>
        <taxon>Nematoda</taxon>
        <taxon>Chromadorea</taxon>
        <taxon>Rhabditida</taxon>
        <taxon>Spirurina</taxon>
        <taxon>Spiruromorpha</taxon>
        <taxon>Filarioidea</taxon>
        <taxon>Onchocercidae</taxon>
        <taxon>Wuchereria</taxon>
    </lineage>
</organism>
<sequence length="94" mass="10610">RARCIALCFQENFRRVLHRLSHAYHSISDIFINYSDPDAPLEPSAMERHEDPTTEIILTLVFAAQNEQGSRDRPVSEGSQQPADGSINIHHIGN</sequence>
<protein>
    <submittedName>
        <fullName evidence="2">Uncharacterized protein</fullName>
    </submittedName>
</protein>
<dbReference type="Proteomes" id="UP000004810">
    <property type="component" value="Unassembled WGS sequence"/>
</dbReference>
<dbReference type="AlphaFoldDB" id="J9E4K0"/>
<comment type="caution">
    <text evidence="2">The sequence shown here is derived from an EMBL/GenBank/DDBJ whole genome shotgun (WGS) entry which is preliminary data.</text>
</comment>
<accession>J9E4K0</accession>
<reference evidence="3" key="1">
    <citation type="submission" date="2012-08" db="EMBL/GenBank/DDBJ databases">
        <title>The Genome Sequence of Wuchereria bancrofti.</title>
        <authorList>
            <person name="Nutman T.B."/>
            <person name="Fink D.L."/>
            <person name="Russ C."/>
            <person name="Young S."/>
            <person name="Zeng Q."/>
            <person name="Koehrsen M."/>
            <person name="Alvarado L."/>
            <person name="Berlin A."/>
            <person name="Chapman S.B."/>
            <person name="Chen Z."/>
            <person name="Freedman E."/>
            <person name="Gellesch M."/>
            <person name="Goldberg J."/>
            <person name="Griggs A."/>
            <person name="Gujja S."/>
            <person name="Heilman E.R."/>
            <person name="Heiman D."/>
            <person name="Hepburn T."/>
            <person name="Howarth C."/>
            <person name="Jen D."/>
            <person name="Larson L."/>
            <person name="Lewis B."/>
            <person name="Mehta T."/>
            <person name="Park D."/>
            <person name="Pearson M."/>
            <person name="Roberts A."/>
            <person name="Saif S."/>
            <person name="Shea T."/>
            <person name="Shenoy N."/>
            <person name="Sisk P."/>
            <person name="Stolte C."/>
            <person name="Sykes S."/>
            <person name="Walk T."/>
            <person name="White J."/>
            <person name="Yandava C."/>
            <person name="Haas B."/>
            <person name="Henn M.R."/>
            <person name="Nusbaum C."/>
            <person name="Birren B."/>
        </authorList>
    </citation>
    <scope>NUCLEOTIDE SEQUENCE [LARGE SCALE GENOMIC DNA]</scope>
    <source>
        <strain evidence="3">NA</strain>
    </source>
</reference>
<proteinExistence type="predicted"/>
<evidence type="ECO:0000256" key="1">
    <source>
        <dbReference type="SAM" id="MobiDB-lite"/>
    </source>
</evidence>
<evidence type="ECO:0000313" key="3">
    <source>
        <dbReference type="Proteomes" id="UP000004810"/>
    </source>
</evidence>
<feature type="non-terminal residue" evidence="2">
    <location>
        <position position="1"/>
    </location>
</feature>
<feature type="region of interest" description="Disordered" evidence="1">
    <location>
        <begin position="67"/>
        <end position="94"/>
    </location>
</feature>
<evidence type="ECO:0000313" key="2">
    <source>
        <dbReference type="EMBL" id="EJW70304.1"/>
    </source>
</evidence>
<gene>
    <name evidence="2" type="ORF">WUBG_18788</name>
</gene>
<name>J9E4K0_WUCBA</name>
<dbReference type="EMBL" id="ADBV01022525">
    <property type="protein sequence ID" value="EJW70304.1"/>
    <property type="molecule type" value="Genomic_DNA"/>
</dbReference>